<keyword evidence="2" id="KW-1185">Reference proteome</keyword>
<accession>A0ACB8RI55</accession>
<proteinExistence type="predicted"/>
<evidence type="ECO:0000313" key="1">
    <source>
        <dbReference type="EMBL" id="KAI0043432.1"/>
    </source>
</evidence>
<name>A0ACB8RI55_9AGAM</name>
<sequence>MIQGGQAAHAVFSKDVEDTYAHIARRVEATKQEIADFGDQEQSEAALRNYIYKTVEAARRVTRILSFEDLRRSHASEKAASLFSKAFYQRGEAERSMLALHVAKHTDAHRPSALPCRRHPRPLHWPFTISKPPGCKSHRG</sequence>
<reference evidence="1" key="2">
    <citation type="journal article" date="2022" name="New Phytol.">
        <title>Evolutionary transition to the ectomycorrhizal habit in the genomes of a hyperdiverse lineage of mushroom-forming fungi.</title>
        <authorList>
            <person name="Looney B."/>
            <person name="Miyauchi S."/>
            <person name="Morin E."/>
            <person name="Drula E."/>
            <person name="Courty P.E."/>
            <person name="Kohler A."/>
            <person name="Kuo A."/>
            <person name="LaButti K."/>
            <person name="Pangilinan J."/>
            <person name="Lipzen A."/>
            <person name="Riley R."/>
            <person name="Andreopoulos W."/>
            <person name="He G."/>
            <person name="Johnson J."/>
            <person name="Nolan M."/>
            <person name="Tritt A."/>
            <person name="Barry K.W."/>
            <person name="Grigoriev I.V."/>
            <person name="Nagy L.G."/>
            <person name="Hibbett D."/>
            <person name="Henrissat B."/>
            <person name="Matheny P.B."/>
            <person name="Labbe J."/>
            <person name="Martin F.M."/>
        </authorList>
    </citation>
    <scope>NUCLEOTIDE SEQUENCE</scope>
    <source>
        <strain evidence="1">FP105234-sp</strain>
    </source>
</reference>
<protein>
    <submittedName>
        <fullName evidence="1">Uncharacterized protein</fullName>
    </submittedName>
</protein>
<reference evidence="1" key="1">
    <citation type="submission" date="2021-02" db="EMBL/GenBank/DDBJ databases">
        <authorList>
            <consortium name="DOE Joint Genome Institute"/>
            <person name="Ahrendt S."/>
            <person name="Looney B.P."/>
            <person name="Miyauchi S."/>
            <person name="Morin E."/>
            <person name="Drula E."/>
            <person name="Courty P.E."/>
            <person name="Chicoki N."/>
            <person name="Fauchery L."/>
            <person name="Kohler A."/>
            <person name="Kuo A."/>
            <person name="Labutti K."/>
            <person name="Pangilinan J."/>
            <person name="Lipzen A."/>
            <person name="Riley R."/>
            <person name="Andreopoulos W."/>
            <person name="He G."/>
            <person name="Johnson J."/>
            <person name="Barry K.W."/>
            <person name="Grigoriev I.V."/>
            <person name="Nagy L."/>
            <person name="Hibbett D."/>
            <person name="Henrissat B."/>
            <person name="Matheny P.B."/>
            <person name="Labbe J."/>
            <person name="Martin F."/>
        </authorList>
    </citation>
    <scope>NUCLEOTIDE SEQUENCE</scope>
    <source>
        <strain evidence="1">FP105234-sp</strain>
    </source>
</reference>
<evidence type="ECO:0000313" key="2">
    <source>
        <dbReference type="Proteomes" id="UP000814033"/>
    </source>
</evidence>
<dbReference type="Proteomes" id="UP000814033">
    <property type="component" value="Unassembled WGS sequence"/>
</dbReference>
<organism evidence="1 2">
    <name type="scientific">Auriscalpium vulgare</name>
    <dbReference type="NCBI Taxonomy" id="40419"/>
    <lineage>
        <taxon>Eukaryota</taxon>
        <taxon>Fungi</taxon>
        <taxon>Dikarya</taxon>
        <taxon>Basidiomycota</taxon>
        <taxon>Agaricomycotina</taxon>
        <taxon>Agaricomycetes</taxon>
        <taxon>Russulales</taxon>
        <taxon>Auriscalpiaceae</taxon>
        <taxon>Auriscalpium</taxon>
    </lineage>
</organism>
<dbReference type="EMBL" id="MU276018">
    <property type="protein sequence ID" value="KAI0043432.1"/>
    <property type="molecule type" value="Genomic_DNA"/>
</dbReference>
<comment type="caution">
    <text evidence="1">The sequence shown here is derived from an EMBL/GenBank/DDBJ whole genome shotgun (WGS) entry which is preliminary data.</text>
</comment>
<gene>
    <name evidence="1" type="ORF">FA95DRAFT_400586</name>
</gene>